<dbReference type="PANTHER" id="PTHR30510:SF2">
    <property type="entry name" value="UPF0229 PROTEIN YEAH"/>
    <property type="match status" value="1"/>
</dbReference>
<evidence type="ECO:0000313" key="3">
    <source>
        <dbReference type="EMBL" id="PVZ69571.1"/>
    </source>
</evidence>
<dbReference type="AlphaFoldDB" id="A0A2V1GV56"/>
<reference evidence="3 4" key="1">
    <citation type="submission" date="2018-04" db="EMBL/GenBank/DDBJ databases">
        <title>Thalassorhabdus spongiae gen. nov., sp. nov., isolated from a marine sponge in South-West Iceland.</title>
        <authorList>
            <person name="Knobloch S."/>
            <person name="Daussin A."/>
            <person name="Johannsson R."/>
            <person name="Marteinsson V.T."/>
        </authorList>
    </citation>
    <scope>NUCLEOTIDE SEQUENCE [LARGE SCALE GENOMIC DNA]</scope>
    <source>
        <strain evidence="3 4">Hp12</strain>
    </source>
</reference>
<organism evidence="3 4">
    <name type="scientific">Pelagibaculum spongiae</name>
    <dbReference type="NCBI Taxonomy" id="2080658"/>
    <lineage>
        <taxon>Bacteria</taxon>
        <taxon>Pseudomonadati</taxon>
        <taxon>Pseudomonadota</taxon>
        <taxon>Gammaproteobacteria</taxon>
        <taxon>Oceanospirillales</taxon>
        <taxon>Pelagibaculum</taxon>
    </lineage>
</organism>
<name>A0A2V1GV56_9GAMM</name>
<dbReference type="NCBIfam" id="NF003708">
    <property type="entry name" value="PRK05325.1-3"/>
    <property type="match status" value="1"/>
</dbReference>
<dbReference type="OrthoDB" id="9788289at2"/>
<dbReference type="Proteomes" id="UP000244906">
    <property type="component" value="Unassembled WGS sequence"/>
</dbReference>
<comment type="caution">
    <text evidence="3">The sequence shown here is derived from an EMBL/GenBank/DDBJ whole genome shotgun (WGS) entry which is preliminary data.</text>
</comment>
<dbReference type="RefSeq" id="WP_116686906.1">
    <property type="nucleotide sequence ID" value="NZ_CAWNYD010000003.1"/>
</dbReference>
<keyword evidence="4" id="KW-1185">Reference proteome</keyword>
<gene>
    <name evidence="3" type="ORF">DC094_09650</name>
</gene>
<dbReference type="HAMAP" id="MF_01232">
    <property type="entry name" value="UPF0229"/>
    <property type="match status" value="1"/>
</dbReference>
<protein>
    <recommendedName>
        <fullName evidence="1">UPF0229 protein DC094_09650</fullName>
    </recommendedName>
</protein>
<feature type="region of interest" description="Disordered" evidence="2">
    <location>
        <begin position="59"/>
        <end position="112"/>
    </location>
</feature>
<evidence type="ECO:0000313" key="4">
    <source>
        <dbReference type="Proteomes" id="UP000244906"/>
    </source>
</evidence>
<accession>A0A2V1GV56</accession>
<sequence length="418" mass="47960">MANIIDRRLNGKNKSAVNRQRFLQRYRQQIKKSVTEASKKRSITDTVSGERINIPVEDLHEPNFGHNQNSGKKNTVYPGNKEFMPGDRIARPPSGEGGSGSGDASPDGEGNDDFIFDISRDEYLDLLFEDLELPNLEQKDRTDSTETAKVRAGFTTSGIPTNLHVVRSMKASLARRIALTSPYKRELKALEQQQANFDEKHPEFLALQQQIDLLKKKIKRVPFLDDFDLRFRSYTTVPVPSSKAVMFCLMDVSGSMDQATKDMAKRFFILLYLFLNKNYEHTEVIFIRHHTQAKEVDEHEFFYSQETGGTVVSSALELMRTIIDRSFPSSSWNIYAAQASDGDNWAKDSPYCADLLRNHILPKTQFFSYIEITTALHQSLWDEYKKVSQDSNNFQLKRIESAADIYPTFRELFHRQSV</sequence>
<evidence type="ECO:0000256" key="2">
    <source>
        <dbReference type="SAM" id="MobiDB-lite"/>
    </source>
</evidence>
<comment type="similarity">
    <text evidence="1">Belongs to the UPF0229 family.</text>
</comment>
<dbReference type="NCBIfam" id="NF003707">
    <property type="entry name" value="PRK05325.1-2"/>
    <property type="match status" value="1"/>
</dbReference>
<proteinExistence type="inferred from homology"/>
<dbReference type="EMBL" id="QDDL01000003">
    <property type="protein sequence ID" value="PVZ69571.1"/>
    <property type="molecule type" value="Genomic_DNA"/>
</dbReference>
<evidence type="ECO:0000256" key="1">
    <source>
        <dbReference type="HAMAP-Rule" id="MF_01232"/>
    </source>
</evidence>
<dbReference type="InterPro" id="IPR006698">
    <property type="entry name" value="UPF0229"/>
</dbReference>
<dbReference type="Pfam" id="PF04285">
    <property type="entry name" value="DUF444"/>
    <property type="match status" value="1"/>
</dbReference>
<dbReference type="PANTHER" id="PTHR30510">
    <property type="entry name" value="UPF0229 PROTEIN YEAH"/>
    <property type="match status" value="1"/>
</dbReference>